<comment type="caution">
    <text evidence="1">The sequence shown here is derived from an EMBL/GenBank/DDBJ whole genome shotgun (WGS) entry which is preliminary data.</text>
</comment>
<gene>
    <name evidence="1" type="ORF">PFISCL1PPCAC_10552</name>
</gene>
<organism evidence="1 2">
    <name type="scientific">Pristionchus fissidentatus</name>
    <dbReference type="NCBI Taxonomy" id="1538716"/>
    <lineage>
        <taxon>Eukaryota</taxon>
        <taxon>Metazoa</taxon>
        <taxon>Ecdysozoa</taxon>
        <taxon>Nematoda</taxon>
        <taxon>Chromadorea</taxon>
        <taxon>Rhabditida</taxon>
        <taxon>Rhabditina</taxon>
        <taxon>Diplogasteromorpha</taxon>
        <taxon>Diplogasteroidea</taxon>
        <taxon>Neodiplogasteridae</taxon>
        <taxon>Pristionchus</taxon>
    </lineage>
</organism>
<protein>
    <submittedName>
        <fullName evidence="1">Uncharacterized protein</fullName>
    </submittedName>
</protein>
<sequence>NSSYLNHEAKSLEMVDEFLKNLASSSSKNQDFSGNTGEFTTLDSLLNQMKSNTADSQKTGEQLGKQSDMYIREITKLEEDRENLRGKLGASKSLRSNLERKRDEEDAVVTTYIKEKNTVDETCIKAKHSDTSSSMSNEGYRGIEFL</sequence>
<reference evidence="1" key="1">
    <citation type="submission" date="2023-10" db="EMBL/GenBank/DDBJ databases">
        <title>Genome assembly of Pristionchus species.</title>
        <authorList>
            <person name="Yoshida K."/>
            <person name="Sommer R.J."/>
        </authorList>
    </citation>
    <scope>NUCLEOTIDE SEQUENCE</scope>
    <source>
        <strain evidence="1">RS5133</strain>
    </source>
</reference>
<dbReference type="Proteomes" id="UP001432322">
    <property type="component" value="Unassembled WGS sequence"/>
</dbReference>
<dbReference type="AlphaFoldDB" id="A0AAV5VKV1"/>
<proteinExistence type="predicted"/>
<dbReference type="EMBL" id="BTSY01000003">
    <property type="protein sequence ID" value="GMT19255.1"/>
    <property type="molecule type" value="Genomic_DNA"/>
</dbReference>
<evidence type="ECO:0000313" key="2">
    <source>
        <dbReference type="Proteomes" id="UP001432322"/>
    </source>
</evidence>
<feature type="non-terminal residue" evidence="1">
    <location>
        <position position="1"/>
    </location>
</feature>
<name>A0AAV5VKV1_9BILA</name>
<accession>A0AAV5VKV1</accession>
<keyword evidence="2" id="KW-1185">Reference proteome</keyword>
<evidence type="ECO:0000313" key="1">
    <source>
        <dbReference type="EMBL" id="GMT19255.1"/>
    </source>
</evidence>